<protein>
    <submittedName>
        <fullName evidence="1">Uncharacterized protein</fullName>
    </submittedName>
</protein>
<sequence>MLYYCIFNKEKYHRQYDETLIINFPTILQSLDMPFIQFCHLIKLYDCLTYGRTRIQYDMGPSNVAIQTPVTIKSSAPTTPSKPESSNSKITTAEDEAAHYEEFLRFKAFQQQFKQEKSHSPTSSQGSSTEFFGTDPIGGQDLNDF</sequence>
<name>A0ACB9ZPN5_CATRO</name>
<organism evidence="1 2">
    <name type="scientific">Catharanthus roseus</name>
    <name type="common">Madagascar periwinkle</name>
    <name type="synonym">Vinca rosea</name>
    <dbReference type="NCBI Taxonomy" id="4058"/>
    <lineage>
        <taxon>Eukaryota</taxon>
        <taxon>Viridiplantae</taxon>
        <taxon>Streptophyta</taxon>
        <taxon>Embryophyta</taxon>
        <taxon>Tracheophyta</taxon>
        <taxon>Spermatophyta</taxon>
        <taxon>Magnoliopsida</taxon>
        <taxon>eudicotyledons</taxon>
        <taxon>Gunneridae</taxon>
        <taxon>Pentapetalae</taxon>
        <taxon>asterids</taxon>
        <taxon>lamiids</taxon>
        <taxon>Gentianales</taxon>
        <taxon>Apocynaceae</taxon>
        <taxon>Rauvolfioideae</taxon>
        <taxon>Vinceae</taxon>
        <taxon>Catharanthinae</taxon>
        <taxon>Catharanthus</taxon>
    </lineage>
</organism>
<evidence type="ECO:0000313" key="1">
    <source>
        <dbReference type="EMBL" id="KAI5649344.1"/>
    </source>
</evidence>
<proteinExistence type="predicted"/>
<evidence type="ECO:0000313" key="2">
    <source>
        <dbReference type="Proteomes" id="UP001060085"/>
    </source>
</evidence>
<dbReference type="Proteomes" id="UP001060085">
    <property type="component" value="Linkage Group LG08"/>
</dbReference>
<comment type="caution">
    <text evidence="1">The sequence shown here is derived from an EMBL/GenBank/DDBJ whole genome shotgun (WGS) entry which is preliminary data.</text>
</comment>
<dbReference type="EMBL" id="CM044708">
    <property type="protein sequence ID" value="KAI5649344.1"/>
    <property type="molecule type" value="Genomic_DNA"/>
</dbReference>
<accession>A0ACB9ZPN5</accession>
<gene>
    <name evidence="1" type="ORF">M9H77_35349</name>
</gene>
<reference evidence="2" key="1">
    <citation type="journal article" date="2023" name="Nat. Plants">
        <title>Single-cell RNA sequencing provides a high-resolution roadmap for understanding the multicellular compartmentation of specialized metabolism.</title>
        <authorList>
            <person name="Sun S."/>
            <person name="Shen X."/>
            <person name="Li Y."/>
            <person name="Li Y."/>
            <person name="Wang S."/>
            <person name="Li R."/>
            <person name="Zhang H."/>
            <person name="Shen G."/>
            <person name="Guo B."/>
            <person name="Wei J."/>
            <person name="Xu J."/>
            <person name="St-Pierre B."/>
            <person name="Chen S."/>
            <person name="Sun C."/>
        </authorList>
    </citation>
    <scope>NUCLEOTIDE SEQUENCE [LARGE SCALE GENOMIC DNA]</scope>
</reference>
<keyword evidence="2" id="KW-1185">Reference proteome</keyword>